<feature type="transmembrane region" description="Helical" evidence="11">
    <location>
        <begin position="98"/>
        <end position="120"/>
    </location>
</feature>
<dbReference type="GO" id="GO:0005886">
    <property type="term" value="C:plasma membrane"/>
    <property type="evidence" value="ECO:0007669"/>
    <property type="project" value="UniProtKB-SubCell"/>
</dbReference>
<feature type="domain" description="ABC transmembrane type-1" evidence="13">
    <location>
        <begin position="18"/>
        <end position="341"/>
    </location>
</feature>
<evidence type="ECO:0000259" key="12">
    <source>
        <dbReference type="PROSITE" id="PS50893"/>
    </source>
</evidence>
<dbReference type="EMBL" id="PEBD01000010">
    <property type="protein sequence ID" value="PHV65356.1"/>
    <property type="molecule type" value="Genomic_DNA"/>
</dbReference>
<keyword evidence="5 11" id="KW-0812">Transmembrane</keyword>
<evidence type="ECO:0000256" key="4">
    <source>
        <dbReference type="ARBA" id="ARBA00022519"/>
    </source>
</evidence>
<accession>A0A2G3PI23</accession>
<dbReference type="GO" id="GO:0005524">
    <property type="term" value="F:ATP binding"/>
    <property type="evidence" value="ECO:0007669"/>
    <property type="project" value="UniProtKB-KW"/>
</dbReference>
<evidence type="ECO:0000256" key="10">
    <source>
        <dbReference type="ARBA" id="ARBA00023455"/>
    </source>
</evidence>
<dbReference type="InterPro" id="IPR003593">
    <property type="entry name" value="AAA+_ATPase"/>
</dbReference>
<dbReference type="Pfam" id="PF00005">
    <property type="entry name" value="ABC_tran"/>
    <property type="match status" value="1"/>
</dbReference>
<dbReference type="Gene3D" id="1.20.1560.10">
    <property type="entry name" value="ABC transporter type 1, transmembrane domain"/>
    <property type="match status" value="1"/>
</dbReference>
<feature type="transmembrane region" description="Helical" evidence="11">
    <location>
        <begin position="173"/>
        <end position="194"/>
    </location>
</feature>
<dbReference type="InterPro" id="IPR011527">
    <property type="entry name" value="ABC1_TM_dom"/>
</dbReference>
<dbReference type="Proteomes" id="UP000225108">
    <property type="component" value="Unassembled WGS sequence"/>
</dbReference>
<dbReference type="SUPFAM" id="SSF90123">
    <property type="entry name" value="ABC transporter transmembrane region"/>
    <property type="match status" value="1"/>
</dbReference>
<dbReference type="FunFam" id="3.40.50.300:FF:000221">
    <property type="entry name" value="Multidrug ABC transporter ATP-binding protein"/>
    <property type="match status" value="1"/>
</dbReference>
<feature type="transmembrane region" description="Helical" evidence="11">
    <location>
        <begin position="200"/>
        <end position="217"/>
    </location>
</feature>
<feature type="transmembrane region" description="Helical" evidence="11">
    <location>
        <begin position="20"/>
        <end position="46"/>
    </location>
</feature>
<dbReference type="InterPro" id="IPR003439">
    <property type="entry name" value="ABC_transporter-like_ATP-bd"/>
</dbReference>
<sequence length="624" mass="66508">MNLKWLLARLTHERRKLFTVGLLASTNVAALIAGPLILAGIINALFTGAIGMTLPQGLSAAEAEAQLRAEGRGSYADVVAGADAVPGVGIDFSTVGTLLAVLVVVYAIGALGTWTQAAAVNNLTQRAMNRLRADIESHIHRLPVAYFDTAARGQMLTKVTADIDNVSSVFSPLFVKLPGAVLTVVALLVVMPIISWKLTLVVLASIPLIVVAGVLIAKRSRPHFQDQMEATAKLTSQIDEGYAQLHTLRVYGAQNRARDEFEATTERLARSSRTAQSYAGSISPVLQAITAFGYLTVAIVGAIQVVGGSLTVGQVQAFVSFSRMFSQPVNELTSMMAQLQAGLVSLGRIKSLLAEPIEDAPAMEDSAKQTIGRHSAPPAIAFDKVRFGYRRSTEDDTKTIDVINDLSLEVEAGSTVAVVGPTGAGKTTLTNLLLRLYDPSSGSILVDGEPINTAPRSYVRGQAAMVTQDRWLFTGTIAENIAFGNPSATRADIEEAARESHALQIVEALPEGFDTIIGDGGTTLSEGQVQLLTIARAMIARPRILVLDEATSAVDSRTELLIARALEALTTRTTTIVVAHRLSTIREADSIAVIEDGVVAEQGTHDELLARQGRYSVMYKSQFE</sequence>
<organism evidence="14 15">
    <name type="scientific">Williamsia marianensis</name>
    <dbReference type="NCBI Taxonomy" id="85044"/>
    <lineage>
        <taxon>Bacteria</taxon>
        <taxon>Bacillati</taxon>
        <taxon>Actinomycetota</taxon>
        <taxon>Actinomycetes</taxon>
        <taxon>Mycobacteriales</taxon>
        <taxon>Nocardiaceae</taxon>
        <taxon>Williamsia</taxon>
    </lineage>
</organism>
<dbReference type="PANTHER" id="PTHR24221">
    <property type="entry name" value="ATP-BINDING CASSETTE SUB-FAMILY B"/>
    <property type="match status" value="1"/>
</dbReference>
<evidence type="ECO:0000256" key="3">
    <source>
        <dbReference type="ARBA" id="ARBA00022475"/>
    </source>
</evidence>
<dbReference type="PROSITE" id="PS50893">
    <property type="entry name" value="ABC_TRANSPORTER_2"/>
    <property type="match status" value="1"/>
</dbReference>
<dbReference type="RefSeq" id="WP_099383752.1">
    <property type="nucleotide sequence ID" value="NZ_PEBD01000010.1"/>
</dbReference>
<proteinExistence type="inferred from homology"/>
<reference evidence="14 15" key="1">
    <citation type="submission" date="2017-10" db="EMBL/GenBank/DDBJ databases">
        <title>The draft genome sequence of Williamsia sp. BULT 1.1 isolated from the semi-arid grassland soils from South Africa.</title>
        <authorList>
            <person name="Kabwe M.H."/>
            <person name="Govender N."/>
            <person name="Mutseka Lunga P."/>
            <person name="Vikram S."/>
            <person name="Makhalanyane T.P."/>
        </authorList>
    </citation>
    <scope>NUCLEOTIDE SEQUENCE [LARGE SCALE GENOMIC DNA]</scope>
    <source>
        <strain evidence="14 15">BULT 1.1</strain>
    </source>
</reference>
<keyword evidence="8 11" id="KW-1133">Transmembrane helix</keyword>
<keyword evidence="4" id="KW-0997">Cell inner membrane</keyword>
<dbReference type="SMART" id="SM00382">
    <property type="entry name" value="AAA"/>
    <property type="match status" value="1"/>
</dbReference>
<dbReference type="PROSITE" id="PS50929">
    <property type="entry name" value="ABC_TM1F"/>
    <property type="match status" value="1"/>
</dbReference>
<evidence type="ECO:0000256" key="5">
    <source>
        <dbReference type="ARBA" id="ARBA00022692"/>
    </source>
</evidence>
<evidence type="ECO:0000256" key="8">
    <source>
        <dbReference type="ARBA" id="ARBA00022989"/>
    </source>
</evidence>
<comment type="subcellular location">
    <subcellularLocation>
        <location evidence="1">Cell inner membrane</location>
        <topology evidence="1">Multi-pass membrane protein</topology>
    </subcellularLocation>
</comment>
<keyword evidence="7 14" id="KW-0067">ATP-binding</keyword>
<dbReference type="InterPro" id="IPR036640">
    <property type="entry name" value="ABC1_TM_sf"/>
</dbReference>
<evidence type="ECO:0000256" key="1">
    <source>
        <dbReference type="ARBA" id="ARBA00004429"/>
    </source>
</evidence>
<dbReference type="GO" id="GO:0140359">
    <property type="term" value="F:ABC-type transporter activity"/>
    <property type="evidence" value="ECO:0007669"/>
    <property type="project" value="InterPro"/>
</dbReference>
<dbReference type="Pfam" id="PF00664">
    <property type="entry name" value="ABC_membrane"/>
    <property type="match status" value="1"/>
</dbReference>
<evidence type="ECO:0000313" key="14">
    <source>
        <dbReference type="EMBL" id="PHV65356.1"/>
    </source>
</evidence>
<dbReference type="CDD" id="cd18547">
    <property type="entry name" value="ABC_6TM_Tm288_like"/>
    <property type="match status" value="1"/>
</dbReference>
<dbReference type="AlphaFoldDB" id="A0A2G3PI23"/>
<evidence type="ECO:0000256" key="9">
    <source>
        <dbReference type="ARBA" id="ARBA00023136"/>
    </source>
</evidence>
<dbReference type="InterPro" id="IPR027417">
    <property type="entry name" value="P-loop_NTPase"/>
</dbReference>
<keyword evidence="3" id="KW-1003">Cell membrane</keyword>
<feature type="domain" description="ABC transporter" evidence="12">
    <location>
        <begin position="380"/>
        <end position="621"/>
    </location>
</feature>
<comment type="similarity">
    <text evidence="10">Belongs to the ABC transporter superfamily. Siderophore-Fe(3+) uptake transporter (SIUT) (TC 3.A.1.21) family.</text>
</comment>
<evidence type="ECO:0000256" key="2">
    <source>
        <dbReference type="ARBA" id="ARBA00022448"/>
    </source>
</evidence>
<evidence type="ECO:0000256" key="6">
    <source>
        <dbReference type="ARBA" id="ARBA00022741"/>
    </source>
</evidence>
<keyword evidence="2" id="KW-0813">Transport</keyword>
<dbReference type="SUPFAM" id="SSF52540">
    <property type="entry name" value="P-loop containing nucleoside triphosphate hydrolases"/>
    <property type="match status" value="1"/>
</dbReference>
<dbReference type="GO" id="GO:0016887">
    <property type="term" value="F:ATP hydrolysis activity"/>
    <property type="evidence" value="ECO:0007669"/>
    <property type="project" value="InterPro"/>
</dbReference>
<evidence type="ECO:0000256" key="7">
    <source>
        <dbReference type="ARBA" id="ARBA00022840"/>
    </source>
</evidence>
<evidence type="ECO:0000256" key="11">
    <source>
        <dbReference type="SAM" id="Phobius"/>
    </source>
</evidence>
<comment type="caution">
    <text evidence="14">The sequence shown here is derived from an EMBL/GenBank/DDBJ whole genome shotgun (WGS) entry which is preliminary data.</text>
</comment>
<keyword evidence="9 11" id="KW-0472">Membrane</keyword>
<evidence type="ECO:0000259" key="13">
    <source>
        <dbReference type="PROSITE" id="PS50929"/>
    </source>
</evidence>
<dbReference type="Gene3D" id="3.40.50.300">
    <property type="entry name" value="P-loop containing nucleotide triphosphate hydrolases"/>
    <property type="match status" value="1"/>
</dbReference>
<protein>
    <submittedName>
        <fullName evidence="14">ABC transporter ATP-binding protein</fullName>
    </submittedName>
</protein>
<name>A0A2G3PI23_WILMA</name>
<dbReference type="PANTHER" id="PTHR24221:SF499">
    <property type="entry name" value="FATTY ACID ABC TRANSPORTER ATP-BINDING_PERMEASE PROTEIN"/>
    <property type="match status" value="1"/>
</dbReference>
<gene>
    <name evidence="14" type="ORF">CSW57_16355</name>
</gene>
<keyword evidence="6" id="KW-0547">Nucleotide-binding</keyword>
<dbReference type="InterPro" id="IPR039421">
    <property type="entry name" value="Type_1_exporter"/>
</dbReference>
<evidence type="ECO:0000313" key="15">
    <source>
        <dbReference type="Proteomes" id="UP000225108"/>
    </source>
</evidence>